<dbReference type="AlphaFoldDB" id="A0AAJ1QXE5"/>
<comment type="subunit">
    <text evidence="2 6">Homotetramer.</text>
</comment>
<dbReference type="GO" id="GO:0004359">
    <property type="term" value="F:glutaminase activity"/>
    <property type="evidence" value="ECO:0007669"/>
    <property type="project" value="UniProtKB-UniRule"/>
</dbReference>
<evidence type="ECO:0000313" key="8">
    <source>
        <dbReference type="Proteomes" id="UP001228636"/>
    </source>
</evidence>
<feature type="binding site" evidence="6">
    <location>
        <position position="114"/>
    </location>
    <ligand>
        <name>substrate</name>
    </ligand>
</feature>
<evidence type="ECO:0000256" key="6">
    <source>
        <dbReference type="HAMAP-Rule" id="MF_00313"/>
    </source>
</evidence>
<feature type="binding site" evidence="6">
    <location>
        <position position="259"/>
    </location>
    <ligand>
        <name>substrate</name>
    </ligand>
</feature>
<dbReference type="NCBIfam" id="NF002133">
    <property type="entry name" value="PRK00971.1-2"/>
    <property type="match status" value="1"/>
</dbReference>
<dbReference type="InterPro" id="IPR015868">
    <property type="entry name" value="Glutaminase"/>
</dbReference>
<comment type="similarity">
    <text evidence="1 6">Belongs to the glutaminase family.</text>
</comment>
<dbReference type="GO" id="GO:0006543">
    <property type="term" value="P:L-glutamine catabolic process"/>
    <property type="evidence" value="ECO:0007669"/>
    <property type="project" value="TreeGrafter"/>
</dbReference>
<feature type="binding site" evidence="6">
    <location>
        <position position="189"/>
    </location>
    <ligand>
        <name>substrate</name>
    </ligand>
</feature>
<sequence length="305" mass="34059">MEKYKEVIECVYNDVKNIDDIGKVASYIPELAFVDANSFGISITNIKNENFGIGDFETKFSIQSISKVLTLSLAYKFEGAELWDRVDVEPSGNPFNSLLQLEADLGKPRNPFINAGAIVICDVLVSHLKNPKADFLDFCKEISNNPTLNYDEKVAESERVSGFRNVALCNFIKSFGNIKNNVEEVLDLYFHTCSLEMTCKELSQIFLFLTIDNFTTKKGEKVITESQTKRINAIMLTCGFYDESGEFAFRVGLPGKSGVGGGIVAIHPDKYCIVVWSPKLNKKGNSYKGMLFLEKFTSKTASSIF</sequence>
<dbReference type="PANTHER" id="PTHR12544">
    <property type="entry name" value="GLUTAMINASE"/>
    <property type="match status" value="1"/>
</dbReference>
<dbReference type="PANTHER" id="PTHR12544:SF29">
    <property type="entry name" value="GLUTAMINASE"/>
    <property type="match status" value="1"/>
</dbReference>
<evidence type="ECO:0000256" key="2">
    <source>
        <dbReference type="ARBA" id="ARBA00011881"/>
    </source>
</evidence>
<evidence type="ECO:0000256" key="3">
    <source>
        <dbReference type="ARBA" id="ARBA00012918"/>
    </source>
</evidence>
<dbReference type="EMBL" id="JAUFQH010000008">
    <property type="protein sequence ID" value="MDN3619845.1"/>
    <property type="molecule type" value="Genomic_DNA"/>
</dbReference>
<dbReference type="HAMAP" id="MF_00313">
    <property type="entry name" value="Glutaminase"/>
    <property type="match status" value="1"/>
</dbReference>
<dbReference type="Proteomes" id="UP001228636">
    <property type="component" value="Unassembled WGS sequence"/>
</dbReference>
<dbReference type="GO" id="GO:0006537">
    <property type="term" value="P:glutamate biosynthetic process"/>
    <property type="evidence" value="ECO:0007669"/>
    <property type="project" value="TreeGrafter"/>
</dbReference>
<dbReference type="InterPro" id="IPR012338">
    <property type="entry name" value="Beta-lactam/transpept-like"/>
</dbReference>
<proteinExistence type="inferred from homology"/>
<dbReference type="NCBIfam" id="TIGR03814">
    <property type="entry name" value="Gln_ase"/>
    <property type="match status" value="1"/>
</dbReference>
<feature type="binding site" evidence="6">
    <location>
        <position position="158"/>
    </location>
    <ligand>
        <name>substrate</name>
    </ligand>
</feature>
<dbReference type="Pfam" id="PF04960">
    <property type="entry name" value="Glutaminase"/>
    <property type="match status" value="1"/>
</dbReference>
<dbReference type="SUPFAM" id="SSF56601">
    <property type="entry name" value="beta-lactamase/transpeptidase-like"/>
    <property type="match status" value="1"/>
</dbReference>
<feature type="binding site" evidence="6">
    <location>
        <position position="64"/>
    </location>
    <ligand>
        <name>substrate</name>
    </ligand>
</feature>
<comment type="caution">
    <text evidence="7">The sequence shown here is derived from an EMBL/GenBank/DDBJ whole genome shotgun (WGS) entry which is preliminary data.</text>
</comment>
<keyword evidence="4 6" id="KW-0378">Hydrolase</keyword>
<protein>
    <recommendedName>
        <fullName evidence="3 6">Glutaminase</fullName>
        <ecNumber evidence="3 6">3.5.1.2</ecNumber>
    </recommendedName>
</protein>
<dbReference type="RefSeq" id="WP_261972629.1">
    <property type="nucleotide sequence ID" value="NZ_CP103460.1"/>
</dbReference>
<dbReference type="FunFam" id="3.40.710.10:FF:000005">
    <property type="entry name" value="Glutaminase"/>
    <property type="match status" value="1"/>
</dbReference>
<feature type="binding site" evidence="6">
    <location>
        <position position="241"/>
    </location>
    <ligand>
        <name>substrate</name>
    </ligand>
</feature>
<dbReference type="Gene3D" id="3.40.710.10">
    <property type="entry name" value="DD-peptidase/beta-lactamase superfamily"/>
    <property type="match status" value="1"/>
</dbReference>
<keyword evidence="6" id="KW-0007">Acetylation</keyword>
<gene>
    <name evidence="6" type="primary">glsA</name>
    <name evidence="7" type="ORF">QWY81_10305</name>
</gene>
<evidence type="ECO:0000313" key="7">
    <source>
        <dbReference type="EMBL" id="MDN3619845.1"/>
    </source>
</evidence>
<name>A0AAJ1QXE5_9FLAO</name>
<comment type="catalytic activity">
    <reaction evidence="5 6">
        <text>L-glutamine + H2O = L-glutamate + NH4(+)</text>
        <dbReference type="Rhea" id="RHEA:15889"/>
        <dbReference type="ChEBI" id="CHEBI:15377"/>
        <dbReference type="ChEBI" id="CHEBI:28938"/>
        <dbReference type="ChEBI" id="CHEBI:29985"/>
        <dbReference type="ChEBI" id="CHEBI:58359"/>
        <dbReference type="EC" id="3.5.1.2"/>
    </reaction>
</comment>
<dbReference type="EC" id="3.5.1.2" evidence="3 6"/>
<accession>A0AAJ1QXE5</accession>
<reference evidence="7 8" key="1">
    <citation type="journal article" date="2014" name="Int. J. Syst. Evol. Microbiol.">
        <title>Complete genome sequence of Corynebacterium casei LMG S-19264T (=DSM 44701T), isolated from a smear-ripened cheese.</title>
        <authorList>
            <consortium name="US DOE Joint Genome Institute (JGI-PGF)"/>
            <person name="Walter F."/>
            <person name="Albersmeier A."/>
            <person name="Kalinowski J."/>
            <person name="Ruckert C."/>
        </authorList>
    </citation>
    <scope>NUCLEOTIDE SEQUENCE [LARGE SCALE GENOMIC DNA]</scope>
    <source>
        <strain evidence="7 8">CECT 8670</strain>
    </source>
</reference>
<organism evidence="7 8">
    <name type="scientific">Polaribacter sejongensis</name>
    <dbReference type="NCBI Taxonomy" id="985043"/>
    <lineage>
        <taxon>Bacteria</taxon>
        <taxon>Pseudomonadati</taxon>
        <taxon>Bacteroidota</taxon>
        <taxon>Flavobacteriia</taxon>
        <taxon>Flavobacteriales</taxon>
        <taxon>Flavobacteriaceae</taxon>
    </lineage>
</organism>
<feature type="binding site" evidence="6">
    <location>
        <position position="165"/>
    </location>
    <ligand>
        <name>substrate</name>
    </ligand>
</feature>
<evidence type="ECO:0000256" key="1">
    <source>
        <dbReference type="ARBA" id="ARBA00011076"/>
    </source>
</evidence>
<evidence type="ECO:0000256" key="5">
    <source>
        <dbReference type="ARBA" id="ARBA00049534"/>
    </source>
</evidence>
<evidence type="ECO:0000256" key="4">
    <source>
        <dbReference type="ARBA" id="ARBA00022801"/>
    </source>
</evidence>